<evidence type="ECO:0000256" key="1">
    <source>
        <dbReference type="ARBA" id="ARBA00001932"/>
    </source>
</evidence>
<dbReference type="Gene3D" id="1.25.40.80">
    <property type="match status" value="1"/>
</dbReference>
<dbReference type="InterPro" id="IPR018394">
    <property type="entry name" value="DNA_photolyase_1_CS_C"/>
</dbReference>
<evidence type="ECO:0000256" key="6">
    <source>
        <dbReference type="RuleBase" id="RU004182"/>
    </source>
</evidence>
<protein>
    <submittedName>
        <fullName evidence="8">DNA photolyase family protein</fullName>
    </submittedName>
</protein>
<evidence type="ECO:0000313" key="8">
    <source>
        <dbReference type="EMBL" id="MCI0752765.1"/>
    </source>
</evidence>
<sequence>MSDAPTLLWLRQDLRLADHPALLAAAAEGPLLPVFVLDGAAAGRWAPGGAARWWLHHSLEALAADLAGRGAPLLLLRGDAARLVPALARETGASAVHATLMCEPWARRQDAAVAAALAADGRRLSLHAGNLLLHPDAVRSGQNKPYGLYAPFARAVRAQVPPMEPIPAPPRLQAAACPRGGVALADLGLLPPAREGDWAAAFPEMLTPGEAGARERLHRFRRGVADYRAGRDSPAGDGTSRLSPHLRWGELSPRQVWHAAAEQDGHEAFLREILWREFSHHLLWHRPELPDTALRPAYARFPYRPDAMRLRAWQRGLTGYPIVDAGMRQLWRHGWMHNRVRMVAGSLLVKQLLQPWQEGAAWFWDTLVDADLGNNSTNWQWVAGSGLDAAPYFRIFNPVLQGRKFDPEGRYVRHFLPQLARLPDRWLHEPWAAPAAVLRQAGLRLGHDYPHPIVEPAQGRADALAALGELRAAA</sequence>
<name>A0ABS9W0C8_9PROT</name>
<gene>
    <name evidence="8" type="ORF">MON41_03170</name>
</gene>
<comment type="caution">
    <text evidence="8">The sequence shown here is derived from an EMBL/GenBank/DDBJ whole genome shotgun (WGS) entry which is preliminary data.</text>
</comment>
<accession>A0ABS9W0C8</accession>
<dbReference type="Gene3D" id="3.40.50.620">
    <property type="entry name" value="HUPs"/>
    <property type="match status" value="1"/>
</dbReference>
<comment type="similarity">
    <text evidence="6">Belongs to the DNA photolyase family.</text>
</comment>
<feature type="domain" description="Photolyase/cryptochrome alpha/beta" evidence="7">
    <location>
        <begin position="4"/>
        <end position="132"/>
    </location>
</feature>
<evidence type="ECO:0000256" key="3">
    <source>
        <dbReference type="ARBA" id="ARBA00022630"/>
    </source>
</evidence>
<organism evidence="8 9">
    <name type="scientific">Teichococcus vastitatis</name>
    <dbReference type="NCBI Taxonomy" id="2307076"/>
    <lineage>
        <taxon>Bacteria</taxon>
        <taxon>Pseudomonadati</taxon>
        <taxon>Pseudomonadota</taxon>
        <taxon>Alphaproteobacteria</taxon>
        <taxon>Acetobacterales</taxon>
        <taxon>Roseomonadaceae</taxon>
        <taxon>Roseomonas</taxon>
    </lineage>
</organism>
<keyword evidence="3 6" id="KW-0285">Flavoprotein</keyword>
<dbReference type="SUPFAM" id="SSF52425">
    <property type="entry name" value="Cryptochrome/photolyase, N-terminal domain"/>
    <property type="match status" value="1"/>
</dbReference>
<dbReference type="InterPro" id="IPR036134">
    <property type="entry name" value="Crypto/Photolyase_FAD-like_sf"/>
</dbReference>
<keyword evidence="5 6" id="KW-0157">Chromophore</keyword>
<dbReference type="InterPro" id="IPR036155">
    <property type="entry name" value="Crypto/Photolyase_N_sf"/>
</dbReference>
<evidence type="ECO:0000313" key="9">
    <source>
        <dbReference type="Proteomes" id="UP001201985"/>
    </source>
</evidence>
<reference evidence="8 9" key="1">
    <citation type="submission" date="2022-03" db="EMBL/GenBank/DDBJ databases">
        <title>Complete genome analysis of Roseomonas KG 17.1 : a prolific producer of plant growth promoters.</title>
        <authorList>
            <person name="Saadouli I."/>
            <person name="Najjari A."/>
            <person name="Mosbah A."/>
            <person name="Ouzari H.I."/>
        </authorList>
    </citation>
    <scope>NUCLEOTIDE SEQUENCE [LARGE SCALE GENOMIC DNA]</scope>
    <source>
        <strain evidence="8 9">KG17-1</strain>
    </source>
</reference>
<evidence type="ECO:0000256" key="2">
    <source>
        <dbReference type="ARBA" id="ARBA00001974"/>
    </source>
</evidence>
<evidence type="ECO:0000256" key="5">
    <source>
        <dbReference type="ARBA" id="ARBA00022991"/>
    </source>
</evidence>
<dbReference type="EMBL" id="JALBUU010000004">
    <property type="protein sequence ID" value="MCI0752765.1"/>
    <property type="molecule type" value="Genomic_DNA"/>
</dbReference>
<keyword evidence="4 6" id="KW-0274">FAD</keyword>
<dbReference type="InterPro" id="IPR014729">
    <property type="entry name" value="Rossmann-like_a/b/a_fold"/>
</dbReference>
<dbReference type="RefSeq" id="WP_241792523.1">
    <property type="nucleotide sequence ID" value="NZ_JALBUU010000004.1"/>
</dbReference>
<dbReference type="Gene3D" id="1.10.579.10">
    <property type="entry name" value="DNA Cyclobutane Dipyrimidine Photolyase, subunit A, domain 3"/>
    <property type="match status" value="1"/>
</dbReference>
<proteinExistence type="inferred from homology"/>
<dbReference type="PROSITE" id="PS00394">
    <property type="entry name" value="DNA_PHOTOLYASES_1_1"/>
    <property type="match status" value="1"/>
</dbReference>
<dbReference type="SUPFAM" id="SSF48173">
    <property type="entry name" value="Cryptochrome/photolyase FAD-binding domain"/>
    <property type="match status" value="1"/>
</dbReference>
<keyword evidence="9" id="KW-1185">Reference proteome</keyword>
<comment type="cofactor">
    <cofactor evidence="2">
        <name>FAD</name>
        <dbReference type="ChEBI" id="CHEBI:57692"/>
    </cofactor>
</comment>
<dbReference type="InterPro" id="IPR005101">
    <property type="entry name" value="Cryptochr/Photolyase_FAD-bd"/>
</dbReference>
<evidence type="ECO:0000256" key="4">
    <source>
        <dbReference type="ARBA" id="ARBA00022827"/>
    </source>
</evidence>
<comment type="cofactor">
    <cofactor evidence="1">
        <name>(6R)-5,10-methylene-5,6,7,8-tetrahydrofolate</name>
        <dbReference type="ChEBI" id="CHEBI:15636"/>
    </cofactor>
</comment>
<dbReference type="Pfam" id="PF00875">
    <property type="entry name" value="DNA_photolyase"/>
    <property type="match status" value="1"/>
</dbReference>
<dbReference type="PANTHER" id="PTHR11455">
    <property type="entry name" value="CRYPTOCHROME"/>
    <property type="match status" value="1"/>
</dbReference>
<dbReference type="InterPro" id="IPR006050">
    <property type="entry name" value="DNA_photolyase_N"/>
</dbReference>
<dbReference type="InterPro" id="IPR002081">
    <property type="entry name" value="Cryptochrome/DNA_photolyase_1"/>
</dbReference>
<evidence type="ECO:0000259" key="7">
    <source>
        <dbReference type="PROSITE" id="PS51645"/>
    </source>
</evidence>
<dbReference type="PRINTS" id="PR00147">
    <property type="entry name" value="DNAPHOTLYASE"/>
</dbReference>
<dbReference type="PANTHER" id="PTHR11455:SF9">
    <property type="entry name" value="CRYPTOCHROME CIRCADIAN CLOCK 5 ISOFORM X1"/>
    <property type="match status" value="1"/>
</dbReference>
<dbReference type="Proteomes" id="UP001201985">
    <property type="component" value="Unassembled WGS sequence"/>
</dbReference>
<dbReference type="PROSITE" id="PS51645">
    <property type="entry name" value="PHR_CRY_ALPHA_BETA"/>
    <property type="match status" value="1"/>
</dbReference>
<dbReference type="Pfam" id="PF03441">
    <property type="entry name" value="FAD_binding_7"/>
    <property type="match status" value="1"/>
</dbReference>